<protein>
    <recommendedName>
        <fullName evidence="1">diguanylate cyclase</fullName>
        <ecNumber evidence="1">2.7.7.65</ecNumber>
    </recommendedName>
</protein>
<accession>A0A0R0CMX2</accession>
<dbReference type="OrthoDB" id="9803824at2"/>
<keyword evidence="3" id="KW-1133">Transmembrane helix</keyword>
<name>A0A0R0CMX2_9GAMM</name>
<dbReference type="InterPro" id="IPR043128">
    <property type="entry name" value="Rev_trsase/Diguanyl_cyclase"/>
</dbReference>
<dbReference type="InterPro" id="IPR000160">
    <property type="entry name" value="GGDEF_dom"/>
</dbReference>
<dbReference type="PROSITE" id="PS50887">
    <property type="entry name" value="GGDEF"/>
    <property type="match status" value="1"/>
</dbReference>
<dbReference type="PANTHER" id="PTHR45138">
    <property type="entry name" value="REGULATORY COMPONENTS OF SENSORY TRANSDUCTION SYSTEM"/>
    <property type="match status" value="1"/>
</dbReference>
<evidence type="ECO:0000259" key="4">
    <source>
        <dbReference type="PROSITE" id="PS50887"/>
    </source>
</evidence>
<dbReference type="CDD" id="cd01949">
    <property type="entry name" value="GGDEF"/>
    <property type="match status" value="1"/>
</dbReference>
<dbReference type="NCBIfam" id="TIGR00254">
    <property type="entry name" value="GGDEF"/>
    <property type="match status" value="1"/>
</dbReference>
<dbReference type="Gene3D" id="3.30.70.270">
    <property type="match status" value="1"/>
</dbReference>
<keyword evidence="3" id="KW-0472">Membrane</keyword>
<feature type="coiled-coil region" evidence="2">
    <location>
        <begin position="62"/>
        <end position="106"/>
    </location>
</feature>
<keyword evidence="6" id="KW-1185">Reference proteome</keyword>
<dbReference type="InterPro" id="IPR050469">
    <property type="entry name" value="Diguanylate_Cyclase"/>
</dbReference>
<evidence type="ECO:0000256" key="3">
    <source>
        <dbReference type="SAM" id="Phobius"/>
    </source>
</evidence>
<dbReference type="EC" id="2.7.7.65" evidence="1"/>
<dbReference type="GO" id="GO:0052621">
    <property type="term" value="F:diguanylate cyclase activity"/>
    <property type="evidence" value="ECO:0007669"/>
    <property type="project" value="UniProtKB-EC"/>
</dbReference>
<evidence type="ECO:0000313" key="6">
    <source>
        <dbReference type="Proteomes" id="UP000051863"/>
    </source>
</evidence>
<dbReference type="PATRIC" id="fig|405446.3.peg.1382"/>
<dbReference type="Proteomes" id="UP000051863">
    <property type="component" value="Unassembled WGS sequence"/>
</dbReference>
<proteinExistence type="predicted"/>
<dbReference type="SUPFAM" id="SSF55073">
    <property type="entry name" value="Nucleotide cyclase"/>
    <property type="match status" value="1"/>
</dbReference>
<keyword evidence="2" id="KW-0175">Coiled coil</keyword>
<dbReference type="SMART" id="SM00267">
    <property type="entry name" value="GGDEF"/>
    <property type="match status" value="1"/>
</dbReference>
<evidence type="ECO:0000313" key="5">
    <source>
        <dbReference type="EMBL" id="KRG67450.1"/>
    </source>
</evidence>
<evidence type="ECO:0000256" key="2">
    <source>
        <dbReference type="SAM" id="Coils"/>
    </source>
</evidence>
<sequence length="267" mass="29335">MGGYAALPAWAQAGSRAFQPQPVVAALSAPALLGGLCLLLIVGLLWLGMRFRQQRSQAQLLSAQALAQSDELRQQNKHLEATLLEKAELELKLREQADAFERLANEDDLSGLPNRRAFDEVLARDMAVARRAGRALSLVVLSIDHLKQINAQWSRAVGDLVLCEVGELMRRSLRASDMPARLGNKEFAVLLTDTALPEAEIACQRLQRLFAQYVEWGGHEAGDIKVSFSAGVVQLHEDDQAPVLFYQRAKNALATAKREGRARTCTA</sequence>
<keyword evidence="3" id="KW-0812">Transmembrane</keyword>
<dbReference type="GO" id="GO:0005886">
    <property type="term" value="C:plasma membrane"/>
    <property type="evidence" value="ECO:0007669"/>
    <property type="project" value="TreeGrafter"/>
</dbReference>
<reference evidence="5 6" key="1">
    <citation type="submission" date="2015-05" db="EMBL/GenBank/DDBJ databases">
        <title>Genome sequencing and analysis of members of genus Stenotrophomonas.</title>
        <authorList>
            <person name="Patil P.P."/>
            <person name="Midha S."/>
            <person name="Patil P.B."/>
        </authorList>
    </citation>
    <scope>NUCLEOTIDE SEQUENCE [LARGE SCALE GENOMIC DNA]</scope>
    <source>
        <strain evidence="5 6">DSM 18941</strain>
    </source>
</reference>
<comment type="caution">
    <text evidence="5">The sequence shown here is derived from an EMBL/GenBank/DDBJ whole genome shotgun (WGS) entry which is preliminary data.</text>
</comment>
<dbReference type="RefSeq" id="WP_057628453.1">
    <property type="nucleotide sequence ID" value="NZ_LDJJ01000031.1"/>
</dbReference>
<organism evidence="5 6">
    <name type="scientific">Stenotrophomonas terrae</name>
    <dbReference type="NCBI Taxonomy" id="405446"/>
    <lineage>
        <taxon>Bacteria</taxon>
        <taxon>Pseudomonadati</taxon>
        <taxon>Pseudomonadota</taxon>
        <taxon>Gammaproteobacteria</taxon>
        <taxon>Lysobacterales</taxon>
        <taxon>Lysobacteraceae</taxon>
        <taxon>Stenotrophomonas</taxon>
    </lineage>
</organism>
<dbReference type="AlphaFoldDB" id="A0A0R0CMX2"/>
<evidence type="ECO:0000256" key="1">
    <source>
        <dbReference type="ARBA" id="ARBA00012528"/>
    </source>
</evidence>
<gene>
    <name evidence="5" type="ORF">ABB27_09490</name>
</gene>
<feature type="domain" description="GGDEF" evidence="4">
    <location>
        <begin position="134"/>
        <end position="267"/>
    </location>
</feature>
<dbReference type="GO" id="GO:1902201">
    <property type="term" value="P:negative regulation of bacterial-type flagellum-dependent cell motility"/>
    <property type="evidence" value="ECO:0007669"/>
    <property type="project" value="TreeGrafter"/>
</dbReference>
<dbReference type="EMBL" id="LDJJ01000031">
    <property type="protein sequence ID" value="KRG67450.1"/>
    <property type="molecule type" value="Genomic_DNA"/>
</dbReference>
<dbReference type="Pfam" id="PF00990">
    <property type="entry name" value="GGDEF"/>
    <property type="match status" value="1"/>
</dbReference>
<feature type="transmembrane region" description="Helical" evidence="3">
    <location>
        <begin position="23"/>
        <end position="47"/>
    </location>
</feature>
<dbReference type="PANTHER" id="PTHR45138:SF24">
    <property type="entry name" value="DIGUANYLATE CYCLASE DGCC-RELATED"/>
    <property type="match status" value="1"/>
</dbReference>
<dbReference type="GO" id="GO:0043709">
    <property type="term" value="P:cell adhesion involved in single-species biofilm formation"/>
    <property type="evidence" value="ECO:0007669"/>
    <property type="project" value="TreeGrafter"/>
</dbReference>
<dbReference type="InterPro" id="IPR029787">
    <property type="entry name" value="Nucleotide_cyclase"/>
</dbReference>